<dbReference type="GO" id="GO:0005886">
    <property type="term" value="C:plasma membrane"/>
    <property type="evidence" value="ECO:0007669"/>
    <property type="project" value="TreeGrafter"/>
</dbReference>
<dbReference type="GO" id="GO:0022857">
    <property type="term" value="F:transmembrane transporter activity"/>
    <property type="evidence" value="ECO:0007669"/>
    <property type="project" value="InterPro"/>
</dbReference>
<evidence type="ECO:0000259" key="4">
    <source>
        <dbReference type="Pfam" id="PF25876"/>
    </source>
</evidence>
<evidence type="ECO:0000256" key="1">
    <source>
        <dbReference type="ARBA" id="ARBA00004196"/>
    </source>
</evidence>
<dbReference type="AlphaFoldDB" id="A0A9E8N9N8"/>
<evidence type="ECO:0000313" key="9">
    <source>
        <dbReference type="Proteomes" id="UP001164653"/>
    </source>
</evidence>
<dbReference type="InterPro" id="IPR058625">
    <property type="entry name" value="MdtA-like_BSH"/>
</dbReference>
<dbReference type="InterPro" id="IPR058624">
    <property type="entry name" value="MdtA-like_HH"/>
</dbReference>
<dbReference type="Pfam" id="PF25917">
    <property type="entry name" value="BSH_RND"/>
    <property type="match status" value="1"/>
</dbReference>
<dbReference type="RefSeq" id="WP_244824602.1">
    <property type="nucleotide sequence ID" value="NZ_CP112998.1"/>
</dbReference>
<feature type="domain" description="Multidrug resistance protein MdtA-like C-terminal permuted SH3" evidence="7">
    <location>
        <begin position="303"/>
        <end position="363"/>
    </location>
</feature>
<feature type="coiled-coil region" evidence="3">
    <location>
        <begin position="137"/>
        <end position="169"/>
    </location>
</feature>
<evidence type="ECO:0000259" key="7">
    <source>
        <dbReference type="Pfam" id="PF25967"/>
    </source>
</evidence>
<dbReference type="PANTHER" id="PTHR30158">
    <property type="entry name" value="ACRA/E-RELATED COMPONENT OF DRUG EFFLUX TRANSPORTER"/>
    <property type="match status" value="1"/>
</dbReference>
<reference evidence="8" key="1">
    <citation type="submission" date="2022-11" db="EMBL/GenBank/DDBJ databases">
        <title>Dyadobacter pollutisoli sp. nov., isolated from plastic dumped soil.</title>
        <authorList>
            <person name="Kim J.M."/>
            <person name="Kim K.R."/>
            <person name="Lee J.K."/>
            <person name="Hao L."/>
            <person name="Jeon C.O."/>
        </authorList>
    </citation>
    <scope>NUCLEOTIDE SEQUENCE</scope>
    <source>
        <strain evidence="8">U1</strain>
    </source>
</reference>
<dbReference type="NCBIfam" id="TIGR01730">
    <property type="entry name" value="RND_mfp"/>
    <property type="match status" value="1"/>
</dbReference>
<proteinExistence type="inferred from homology"/>
<dbReference type="EMBL" id="CP112998">
    <property type="protein sequence ID" value="WAC12455.1"/>
    <property type="molecule type" value="Genomic_DNA"/>
</dbReference>
<dbReference type="Pfam" id="PF25876">
    <property type="entry name" value="HH_MFP_RND"/>
    <property type="match status" value="1"/>
</dbReference>
<feature type="domain" description="Multidrug resistance protein MdtA-like alpha-helical hairpin" evidence="4">
    <location>
        <begin position="106"/>
        <end position="173"/>
    </location>
</feature>
<keyword evidence="9" id="KW-1185">Reference proteome</keyword>
<dbReference type="Gene3D" id="2.40.420.20">
    <property type="match status" value="1"/>
</dbReference>
<dbReference type="GO" id="GO:0046677">
    <property type="term" value="P:response to antibiotic"/>
    <property type="evidence" value="ECO:0007669"/>
    <property type="project" value="TreeGrafter"/>
</dbReference>
<dbReference type="Gene3D" id="2.40.50.100">
    <property type="match status" value="1"/>
</dbReference>
<evidence type="ECO:0000313" key="8">
    <source>
        <dbReference type="EMBL" id="WAC12455.1"/>
    </source>
</evidence>
<dbReference type="GO" id="GO:0030313">
    <property type="term" value="C:cell envelope"/>
    <property type="evidence" value="ECO:0007669"/>
    <property type="project" value="UniProtKB-SubCell"/>
</dbReference>
<evidence type="ECO:0000259" key="5">
    <source>
        <dbReference type="Pfam" id="PF25917"/>
    </source>
</evidence>
<dbReference type="Pfam" id="PF25967">
    <property type="entry name" value="RND-MFP_C"/>
    <property type="match status" value="1"/>
</dbReference>
<dbReference type="Proteomes" id="UP001164653">
    <property type="component" value="Chromosome"/>
</dbReference>
<sequence>MGKLLLFRFVGASIYLSVAFLMGCSSQEKSQTAQPLASVPVVSLSAGQVTTYHDYPASIEAVANVQIRPQVNGYIDRVFVDEGAFVRKGQTLFKINELPYREQLNAAIAGMHFAEASVINAQIEADKLKPLVENKVISDYQLKIADATLQMAKARLEQSQTAIASAKINLGYTTIEAPVNGYIGRLAKKQGTLVGPSDPAPLTELSDVSQLHVYFSLSEQDFINFKAQYPGNSLGEKIRQVPEVDLVLSDESIFIQKGKVDMFDGQFDKNTGSITVRASFRNQQGLLRSGNTGKVRLGLSHRDAVLVPAAATIEIQDKVFVFALDKKNKLSRQAIRIAGKSGTSYLVKEGLKAGDRIVMSGIDHLQEGQTIQPEMLVTYNNPRSALK</sequence>
<dbReference type="InterPro" id="IPR006143">
    <property type="entry name" value="RND_pump_MFP"/>
</dbReference>
<evidence type="ECO:0000259" key="6">
    <source>
        <dbReference type="Pfam" id="PF25944"/>
    </source>
</evidence>
<feature type="domain" description="Multidrug resistance protein MdtA-like barrel-sandwich hybrid" evidence="5">
    <location>
        <begin position="64"/>
        <end position="200"/>
    </location>
</feature>
<dbReference type="PANTHER" id="PTHR30158:SF23">
    <property type="entry name" value="MULTIDRUG RESISTANCE PROTEIN MEXA"/>
    <property type="match status" value="1"/>
</dbReference>
<protein>
    <submittedName>
        <fullName evidence="8">Efflux RND transporter periplasmic adaptor subunit</fullName>
    </submittedName>
</protein>
<evidence type="ECO:0000256" key="3">
    <source>
        <dbReference type="SAM" id="Coils"/>
    </source>
</evidence>
<organism evidence="8 9">
    <name type="scientific">Dyadobacter pollutisoli</name>
    <dbReference type="NCBI Taxonomy" id="2910158"/>
    <lineage>
        <taxon>Bacteria</taxon>
        <taxon>Pseudomonadati</taxon>
        <taxon>Bacteroidota</taxon>
        <taxon>Cytophagia</taxon>
        <taxon>Cytophagales</taxon>
        <taxon>Spirosomataceae</taxon>
        <taxon>Dyadobacter</taxon>
    </lineage>
</organism>
<dbReference type="InterPro" id="IPR058627">
    <property type="entry name" value="MdtA-like_C"/>
</dbReference>
<dbReference type="Gene3D" id="2.40.30.170">
    <property type="match status" value="1"/>
</dbReference>
<dbReference type="PROSITE" id="PS51257">
    <property type="entry name" value="PROKAR_LIPOPROTEIN"/>
    <property type="match status" value="1"/>
</dbReference>
<dbReference type="Pfam" id="PF25944">
    <property type="entry name" value="Beta-barrel_RND"/>
    <property type="match status" value="1"/>
</dbReference>
<dbReference type="InterPro" id="IPR058626">
    <property type="entry name" value="MdtA-like_b-barrel"/>
</dbReference>
<comment type="subcellular location">
    <subcellularLocation>
        <location evidence="1">Cell envelope</location>
    </subcellularLocation>
</comment>
<name>A0A9E8N9N8_9BACT</name>
<dbReference type="KEGG" id="dpf:ON006_00545"/>
<dbReference type="Gene3D" id="1.10.287.470">
    <property type="entry name" value="Helix hairpin bin"/>
    <property type="match status" value="1"/>
</dbReference>
<keyword evidence="3" id="KW-0175">Coiled coil</keyword>
<feature type="domain" description="Multidrug resistance protein MdtA-like beta-barrel" evidence="6">
    <location>
        <begin position="212"/>
        <end position="298"/>
    </location>
</feature>
<gene>
    <name evidence="8" type="ORF">ON006_00545</name>
</gene>
<evidence type="ECO:0000256" key="2">
    <source>
        <dbReference type="ARBA" id="ARBA00009477"/>
    </source>
</evidence>
<accession>A0A9E8N9N8</accession>
<dbReference type="SUPFAM" id="SSF111369">
    <property type="entry name" value="HlyD-like secretion proteins"/>
    <property type="match status" value="1"/>
</dbReference>
<comment type="similarity">
    <text evidence="2">Belongs to the membrane fusion protein (MFP) (TC 8.A.1) family.</text>
</comment>